<evidence type="ECO:0000313" key="2">
    <source>
        <dbReference type="EMBL" id="TNN70637.1"/>
    </source>
</evidence>
<reference evidence="2 3" key="1">
    <citation type="submission" date="2019-03" db="EMBL/GenBank/DDBJ databases">
        <title>First draft genome of Liparis tanakae, snailfish: a comprehensive survey of snailfish specific genes.</title>
        <authorList>
            <person name="Kim W."/>
            <person name="Song I."/>
            <person name="Jeong J.-H."/>
            <person name="Kim D."/>
            <person name="Kim S."/>
            <person name="Ryu S."/>
            <person name="Song J.Y."/>
            <person name="Lee S.K."/>
        </authorList>
    </citation>
    <scope>NUCLEOTIDE SEQUENCE [LARGE SCALE GENOMIC DNA]</scope>
    <source>
        <tissue evidence="2">Muscle</tissue>
    </source>
</reference>
<dbReference type="EMBL" id="SRLO01000160">
    <property type="protein sequence ID" value="TNN70637.1"/>
    <property type="molecule type" value="Genomic_DNA"/>
</dbReference>
<accession>A0A4Z2HY48</accession>
<feature type="region of interest" description="Disordered" evidence="1">
    <location>
        <begin position="115"/>
        <end position="146"/>
    </location>
</feature>
<name>A0A4Z2HY48_9TELE</name>
<protein>
    <submittedName>
        <fullName evidence="2">Uncharacterized protein</fullName>
    </submittedName>
</protein>
<feature type="compositionally biased region" description="Polar residues" evidence="1">
    <location>
        <begin position="136"/>
        <end position="146"/>
    </location>
</feature>
<comment type="caution">
    <text evidence="2">The sequence shown here is derived from an EMBL/GenBank/DDBJ whole genome shotgun (WGS) entry which is preliminary data.</text>
</comment>
<gene>
    <name evidence="2" type="ORF">EYF80_019074</name>
</gene>
<evidence type="ECO:0000313" key="3">
    <source>
        <dbReference type="Proteomes" id="UP000314294"/>
    </source>
</evidence>
<dbReference type="Proteomes" id="UP000314294">
    <property type="component" value="Unassembled WGS sequence"/>
</dbReference>
<feature type="compositionally biased region" description="Low complexity" evidence="1">
    <location>
        <begin position="122"/>
        <end position="135"/>
    </location>
</feature>
<evidence type="ECO:0000256" key="1">
    <source>
        <dbReference type="SAM" id="MobiDB-lite"/>
    </source>
</evidence>
<organism evidence="2 3">
    <name type="scientific">Liparis tanakae</name>
    <name type="common">Tanaka's snailfish</name>
    <dbReference type="NCBI Taxonomy" id="230148"/>
    <lineage>
        <taxon>Eukaryota</taxon>
        <taxon>Metazoa</taxon>
        <taxon>Chordata</taxon>
        <taxon>Craniata</taxon>
        <taxon>Vertebrata</taxon>
        <taxon>Euteleostomi</taxon>
        <taxon>Actinopterygii</taxon>
        <taxon>Neopterygii</taxon>
        <taxon>Teleostei</taxon>
        <taxon>Neoteleostei</taxon>
        <taxon>Acanthomorphata</taxon>
        <taxon>Eupercaria</taxon>
        <taxon>Perciformes</taxon>
        <taxon>Cottioidei</taxon>
        <taxon>Cottales</taxon>
        <taxon>Liparidae</taxon>
        <taxon>Liparis</taxon>
    </lineage>
</organism>
<dbReference type="AlphaFoldDB" id="A0A4Z2HY48"/>
<proteinExistence type="predicted"/>
<sequence>MEPFISANAVERLRSRTRDEPALCSLLTTALLGSHKAVTPDNAVPNDIVMTEPHHPPDSPPWSPAVNPSSFYLCKTRNTERDCDKFQSKSLVSPTALVSAPSGCLCVMEPRSAEHRESHQAPIPSSSSRLPSSTPKTHQSNSSLRTPSHLLPPFSWLAIYSQENDTGGQLFLAGCPALRLGPGSEPCQGICLVTDARETRATAEQYFLEQPPFESSEATLREHSEVFLHH</sequence>
<keyword evidence="3" id="KW-1185">Reference proteome</keyword>